<dbReference type="RefSeq" id="WP_117452596.1">
    <property type="nucleotide sequence ID" value="NZ_CP060636.1"/>
</dbReference>
<dbReference type="CDD" id="cd07762">
    <property type="entry name" value="CYTH-like_Pase_1"/>
    <property type="match status" value="1"/>
</dbReference>
<proteinExistence type="predicted"/>
<keyword evidence="3" id="KW-1185">Reference proteome</keyword>
<dbReference type="PROSITE" id="PS51707">
    <property type="entry name" value="CYTH"/>
    <property type="match status" value="1"/>
</dbReference>
<reference evidence="2 3" key="1">
    <citation type="submission" date="2020-08" db="EMBL/GenBank/DDBJ databases">
        <authorList>
            <person name="Liu C."/>
            <person name="Sun Q."/>
        </authorList>
    </citation>
    <scope>NUCLEOTIDE SEQUENCE [LARGE SCALE GENOMIC DNA]</scope>
    <source>
        <strain evidence="2 3">NSJ-61</strain>
    </source>
</reference>
<dbReference type="InterPro" id="IPR009195">
    <property type="entry name" value="Uncharacterised_YjbK"/>
</dbReference>
<evidence type="ECO:0000259" key="1">
    <source>
        <dbReference type="PROSITE" id="PS51707"/>
    </source>
</evidence>
<evidence type="ECO:0000313" key="2">
    <source>
        <dbReference type="EMBL" id="QNM13511.1"/>
    </source>
</evidence>
<dbReference type="AlphaFoldDB" id="A0A7G9GRS9"/>
<dbReference type="InterPro" id="IPR033469">
    <property type="entry name" value="CYTH-like_dom_sf"/>
</dbReference>
<dbReference type="SUPFAM" id="SSF55154">
    <property type="entry name" value="CYTH-like phosphatases"/>
    <property type="match status" value="1"/>
</dbReference>
<evidence type="ECO:0000313" key="3">
    <source>
        <dbReference type="Proteomes" id="UP000515856"/>
    </source>
</evidence>
<gene>
    <name evidence="2" type="ORF">H9Q80_06055</name>
</gene>
<dbReference type="Pfam" id="PF01928">
    <property type="entry name" value="CYTH"/>
    <property type="match status" value="1"/>
</dbReference>
<dbReference type="Proteomes" id="UP000515856">
    <property type="component" value="Chromosome"/>
</dbReference>
<dbReference type="SMART" id="SM01118">
    <property type="entry name" value="CYTH"/>
    <property type="match status" value="1"/>
</dbReference>
<sequence length="181" mass="21552">MNENLEIEYKVLLTKEQFEKLVSQYDDVKFIRQVNTYYDTKDLQIRKNYGSIRIREKEGQFIFTLKKHTEDGLLEFEKLVPSNDISAFDDSEIKQLFQDMKIDEPIVKLTSLTTDRAVIFNGFAEICLDHNYYNGKEDYEIEYEYKKDHDGKKMFQDILDIINVQYDHNCVSKSKRALFAL</sequence>
<feature type="domain" description="CYTH" evidence="1">
    <location>
        <begin position="4"/>
        <end position="181"/>
    </location>
</feature>
<dbReference type="InterPro" id="IPR023577">
    <property type="entry name" value="CYTH_domain"/>
</dbReference>
<protein>
    <submittedName>
        <fullName evidence="2">CYTH domain-containing protein</fullName>
    </submittedName>
</protein>
<dbReference type="KEGG" id="ehn:H9Q80_06055"/>
<accession>A0A7G9GRS9</accession>
<organism evidence="2 3">
    <name type="scientific">[Eubacterium] hominis</name>
    <dbReference type="NCBI Taxonomy" id="2764325"/>
    <lineage>
        <taxon>Bacteria</taxon>
        <taxon>Bacillati</taxon>
        <taxon>Bacillota</taxon>
        <taxon>Erysipelotrichia</taxon>
        <taxon>Erysipelotrichales</taxon>
        <taxon>Erysipelotrichaceae</taxon>
        <taxon>Amedibacillus</taxon>
    </lineage>
</organism>
<dbReference type="Gene3D" id="2.40.320.10">
    <property type="entry name" value="Hypothetical Protein Pfu-838710-001"/>
    <property type="match status" value="1"/>
</dbReference>
<name>A0A7G9GRS9_9FIRM</name>
<dbReference type="EMBL" id="CP060636">
    <property type="protein sequence ID" value="QNM13511.1"/>
    <property type="molecule type" value="Genomic_DNA"/>
</dbReference>